<dbReference type="InterPro" id="IPR000719">
    <property type="entry name" value="Prot_kinase_dom"/>
</dbReference>
<dbReference type="PANTHER" id="PTHR44329:SF290">
    <property type="entry name" value="PROTEIN KINASE DOMAIN-CONTAINING PROTEIN"/>
    <property type="match status" value="1"/>
</dbReference>
<feature type="domain" description="Protein kinase" evidence="8">
    <location>
        <begin position="5"/>
        <end position="274"/>
    </location>
</feature>
<dbReference type="InterPro" id="IPR001245">
    <property type="entry name" value="Ser-Thr/Tyr_kinase_cat_dom"/>
</dbReference>
<evidence type="ECO:0000256" key="6">
    <source>
        <dbReference type="PROSITE-ProRule" id="PRU10141"/>
    </source>
</evidence>
<dbReference type="Pfam" id="PF07714">
    <property type="entry name" value="PK_Tyr_Ser-Thr"/>
    <property type="match status" value="1"/>
</dbReference>
<comment type="similarity">
    <text evidence="7">Belongs to the protein kinase superfamily.</text>
</comment>
<name>A0A2U1NPV8_ARTAN</name>
<keyword evidence="10" id="KW-1185">Reference proteome</keyword>
<comment type="caution">
    <text evidence="9">The sequence shown here is derived from an EMBL/GenBank/DDBJ whole genome shotgun (WGS) entry which is preliminary data.</text>
</comment>
<dbReference type="InterPro" id="IPR017441">
    <property type="entry name" value="Protein_kinase_ATP_BS"/>
</dbReference>
<evidence type="ECO:0000259" key="8">
    <source>
        <dbReference type="PROSITE" id="PS50011"/>
    </source>
</evidence>
<dbReference type="InterPro" id="IPR008271">
    <property type="entry name" value="Ser/Thr_kinase_AS"/>
</dbReference>
<dbReference type="InterPro" id="IPR051681">
    <property type="entry name" value="Ser/Thr_Kinases-Pseudokinases"/>
</dbReference>
<evidence type="ECO:0000256" key="5">
    <source>
        <dbReference type="ARBA" id="ARBA00022840"/>
    </source>
</evidence>
<protein>
    <submittedName>
        <fullName evidence="9">Protein kinase-like domain-containing protein</fullName>
    </submittedName>
</protein>
<sequence>MQKLFRSLEIIGRGTFGVVHKGLYDSQTVAVKVLDFGDKKTKVSMERMKNDFVKEVGIWKNLDHPNVTKMIGATMSMKTDLKHKNKKSKTESDFCIVSEYLKGGSLRSYLEKNRKKRLPLKIVIQFALDIAKGLSYLHSEKIIHRDVKPENMLMDEKNSIKLADFGESVVEPLYMKSGEVGTLGYMAPEVLSRKPYSHKCDVYAFGICLWEIQCCDMAFTYDLENIPSDIYKELRPSIPLDCPRSLAGLIERCWNTDPSKRPEMKDVVVELEKIGIADGLQTNSEDREAALIDAGSLVVRRVRINFNDVFDRRLLIEASRIPVTSYDPRCSEDRTTSSSGKFS</sequence>
<gene>
    <name evidence="9" type="ORF">CTI12_AA240950</name>
</gene>
<dbReference type="SUPFAM" id="SSF56112">
    <property type="entry name" value="Protein kinase-like (PK-like)"/>
    <property type="match status" value="1"/>
</dbReference>
<dbReference type="CDD" id="cd13999">
    <property type="entry name" value="STKc_MAP3K-like"/>
    <property type="match status" value="1"/>
</dbReference>
<evidence type="ECO:0000313" key="10">
    <source>
        <dbReference type="Proteomes" id="UP000245207"/>
    </source>
</evidence>
<dbReference type="InterPro" id="IPR011009">
    <property type="entry name" value="Kinase-like_dom_sf"/>
</dbReference>
<dbReference type="OrthoDB" id="10261027at2759"/>
<evidence type="ECO:0000256" key="7">
    <source>
        <dbReference type="RuleBase" id="RU000304"/>
    </source>
</evidence>
<dbReference type="PROSITE" id="PS00108">
    <property type="entry name" value="PROTEIN_KINASE_ST"/>
    <property type="match status" value="1"/>
</dbReference>
<feature type="binding site" evidence="6">
    <location>
        <position position="32"/>
    </location>
    <ligand>
        <name>ATP</name>
        <dbReference type="ChEBI" id="CHEBI:30616"/>
    </ligand>
</feature>
<dbReference type="GO" id="GO:0005524">
    <property type="term" value="F:ATP binding"/>
    <property type="evidence" value="ECO:0007669"/>
    <property type="project" value="UniProtKB-UniRule"/>
</dbReference>
<keyword evidence="4 9" id="KW-0418">Kinase</keyword>
<organism evidence="9 10">
    <name type="scientific">Artemisia annua</name>
    <name type="common">Sweet wormwood</name>
    <dbReference type="NCBI Taxonomy" id="35608"/>
    <lineage>
        <taxon>Eukaryota</taxon>
        <taxon>Viridiplantae</taxon>
        <taxon>Streptophyta</taxon>
        <taxon>Embryophyta</taxon>
        <taxon>Tracheophyta</taxon>
        <taxon>Spermatophyta</taxon>
        <taxon>Magnoliopsida</taxon>
        <taxon>eudicotyledons</taxon>
        <taxon>Gunneridae</taxon>
        <taxon>Pentapetalae</taxon>
        <taxon>asterids</taxon>
        <taxon>campanulids</taxon>
        <taxon>Asterales</taxon>
        <taxon>Asteraceae</taxon>
        <taxon>Asteroideae</taxon>
        <taxon>Anthemideae</taxon>
        <taxon>Artemisiinae</taxon>
        <taxon>Artemisia</taxon>
    </lineage>
</organism>
<keyword evidence="2" id="KW-0808">Transferase</keyword>
<keyword evidence="1 7" id="KW-0723">Serine/threonine-protein kinase</keyword>
<dbReference type="STRING" id="35608.A0A2U1NPV8"/>
<accession>A0A2U1NPV8</accession>
<dbReference type="AlphaFoldDB" id="A0A2U1NPV8"/>
<evidence type="ECO:0000256" key="4">
    <source>
        <dbReference type="ARBA" id="ARBA00022777"/>
    </source>
</evidence>
<evidence type="ECO:0000256" key="3">
    <source>
        <dbReference type="ARBA" id="ARBA00022741"/>
    </source>
</evidence>
<dbReference type="GO" id="GO:0004674">
    <property type="term" value="F:protein serine/threonine kinase activity"/>
    <property type="evidence" value="ECO:0007669"/>
    <property type="project" value="UniProtKB-KW"/>
</dbReference>
<proteinExistence type="inferred from homology"/>
<dbReference type="GO" id="GO:0005886">
    <property type="term" value="C:plasma membrane"/>
    <property type="evidence" value="ECO:0007669"/>
    <property type="project" value="TreeGrafter"/>
</dbReference>
<evidence type="ECO:0000256" key="1">
    <source>
        <dbReference type="ARBA" id="ARBA00022527"/>
    </source>
</evidence>
<reference evidence="9 10" key="1">
    <citation type="journal article" date="2018" name="Mol. Plant">
        <title>The genome of Artemisia annua provides insight into the evolution of Asteraceae family and artemisinin biosynthesis.</title>
        <authorList>
            <person name="Shen Q."/>
            <person name="Zhang L."/>
            <person name="Liao Z."/>
            <person name="Wang S."/>
            <person name="Yan T."/>
            <person name="Shi P."/>
            <person name="Liu M."/>
            <person name="Fu X."/>
            <person name="Pan Q."/>
            <person name="Wang Y."/>
            <person name="Lv Z."/>
            <person name="Lu X."/>
            <person name="Zhang F."/>
            <person name="Jiang W."/>
            <person name="Ma Y."/>
            <person name="Chen M."/>
            <person name="Hao X."/>
            <person name="Li L."/>
            <person name="Tang Y."/>
            <person name="Lv G."/>
            <person name="Zhou Y."/>
            <person name="Sun X."/>
            <person name="Brodelius P.E."/>
            <person name="Rose J.K.C."/>
            <person name="Tang K."/>
        </authorList>
    </citation>
    <scope>NUCLEOTIDE SEQUENCE [LARGE SCALE GENOMIC DNA]</scope>
    <source>
        <strain evidence="10">cv. Huhao1</strain>
        <tissue evidence="9">Leaf</tissue>
    </source>
</reference>
<dbReference type="EMBL" id="PKPP01002396">
    <property type="protein sequence ID" value="PWA75536.1"/>
    <property type="molecule type" value="Genomic_DNA"/>
</dbReference>
<dbReference type="PROSITE" id="PS50011">
    <property type="entry name" value="PROTEIN_KINASE_DOM"/>
    <property type="match status" value="1"/>
</dbReference>
<dbReference type="PANTHER" id="PTHR44329">
    <property type="entry name" value="SERINE/THREONINE-PROTEIN KINASE TNNI3K-RELATED"/>
    <property type="match status" value="1"/>
</dbReference>
<evidence type="ECO:0000256" key="2">
    <source>
        <dbReference type="ARBA" id="ARBA00022679"/>
    </source>
</evidence>
<dbReference type="Gene3D" id="3.30.200.20">
    <property type="entry name" value="Phosphorylase Kinase, domain 1"/>
    <property type="match status" value="1"/>
</dbReference>
<keyword evidence="3 6" id="KW-0547">Nucleotide-binding</keyword>
<keyword evidence="5 6" id="KW-0067">ATP-binding</keyword>
<dbReference type="PROSITE" id="PS00107">
    <property type="entry name" value="PROTEIN_KINASE_ATP"/>
    <property type="match status" value="1"/>
</dbReference>
<evidence type="ECO:0000313" key="9">
    <source>
        <dbReference type="EMBL" id="PWA75536.1"/>
    </source>
</evidence>
<dbReference type="Gene3D" id="1.10.510.10">
    <property type="entry name" value="Transferase(Phosphotransferase) domain 1"/>
    <property type="match status" value="1"/>
</dbReference>
<dbReference type="SMART" id="SM00220">
    <property type="entry name" value="S_TKc"/>
    <property type="match status" value="1"/>
</dbReference>
<dbReference type="PRINTS" id="PR00109">
    <property type="entry name" value="TYRKINASE"/>
</dbReference>
<dbReference type="Proteomes" id="UP000245207">
    <property type="component" value="Unassembled WGS sequence"/>
</dbReference>